<dbReference type="RefSeq" id="WP_309938093.1">
    <property type="nucleotide sequence ID" value="NZ_AP025305.1"/>
</dbReference>
<organism evidence="2 3">
    <name type="scientific">Aureibacter tunicatorum</name>
    <dbReference type="NCBI Taxonomy" id="866807"/>
    <lineage>
        <taxon>Bacteria</taxon>
        <taxon>Pseudomonadati</taxon>
        <taxon>Bacteroidota</taxon>
        <taxon>Cytophagia</taxon>
        <taxon>Cytophagales</taxon>
        <taxon>Persicobacteraceae</taxon>
        <taxon>Aureibacter</taxon>
    </lineage>
</organism>
<evidence type="ECO:0000256" key="1">
    <source>
        <dbReference type="SAM" id="Phobius"/>
    </source>
</evidence>
<dbReference type="Proteomes" id="UP001185092">
    <property type="component" value="Unassembled WGS sequence"/>
</dbReference>
<keyword evidence="3" id="KW-1185">Reference proteome</keyword>
<dbReference type="EMBL" id="JAVDQD010000002">
    <property type="protein sequence ID" value="MDR6238587.1"/>
    <property type="molecule type" value="Genomic_DNA"/>
</dbReference>
<protein>
    <submittedName>
        <fullName evidence="2">Uncharacterized protein</fullName>
    </submittedName>
</protein>
<reference evidence="2" key="1">
    <citation type="submission" date="2023-07" db="EMBL/GenBank/DDBJ databases">
        <title>Genomic Encyclopedia of Type Strains, Phase IV (KMG-IV): sequencing the most valuable type-strain genomes for metagenomic binning, comparative biology and taxonomic classification.</title>
        <authorList>
            <person name="Goeker M."/>
        </authorList>
    </citation>
    <scope>NUCLEOTIDE SEQUENCE</scope>
    <source>
        <strain evidence="2">DSM 26174</strain>
    </source>
</reference>
<keyword evidence="1" id="KW-0472">Membrane</keyword>
<accession>A0AAE4BSM8</accession>
<evidence type="ECO:0000313" key="3">
    <source>
        <dbReference type="Proteomes" id="UP001185092"/>
    </source>
</evidence>
<evidence type="ECO:0000313" key="2">
    <source>
        <dbReference type="EMBL" id="MDR6238587.1"/>
    </source>
</evidence>
<gene>
    <name evidence="2" type="ORF">HNQ88_001624</name>
</gene>
<comment type="caution">
    <text evidence="2">The sequence shown here is derived from an EMBL/GenBank/DDBJ whole genome shotgun (WGS) entry which is preliminary data.</text>
</comment>
<name>A0AAE4BSM8_9BACT</name>
<feature type="transmembrane region" description="Helical" evidence="1">
    <location>
        <begin position="7"/>
        <end position="27"/>
    </location>
</feature>
<keyword evidence="1" id="KW-1133">Transmembrane helix</keyword>
<dbReference type="AlphaFoldDB" id="A0AAE4BSM8"/>
<proteinExistence type="predicted"/>
<keyword evidence="1" id="KW-0812">Transmembrane</keyword>
<sequence>MRKSIIFLKFYAISSSLLIALLIFSGFKKSAVNQKFDEITVERINVVEADGSLKMVISNSDRQHNGLINGKEFPDRVRPSGIIFFSEEDEIGGLIFGGDPENGNSLSLTTDKFKNDQVMQLSQSEYNHGEKSSYGLTITERPSNPGLERQIEFFDSLRRANANPDYKTEAKKLFGDQPSVMNRVFLGKSFDDAGGLWLYDRNNKPRLLIYVDADNNPHMEVWNENGEKVKDFIQD</sequence>